<evidence type="ECO:0000313" key="2">
    <source>
        <dbReference type="Proteomes" id="UP000563524"/>
    </source>
</evidence>
<evidence type="ECO:0000313" key="1">
    <source>
        <dbReference type="EMBL" id="MBB4657506.1"/>
    </source>
</evidence>
<comment type="caution">
    <text evidence="1">The sequence shown here is derived from an EMBL/GenBank/DDBJ whole genome shotgun (WGS) entry which is preliminary data.</text>
</comment>
<accession>A0A840HXF0</accession>
<evidence type="ECO:0008006" key="3">
    <source>
        <dbReference type="Google" id="ProtNLM"/>
    </source>
</evidence>
<dbReference type="AlphaFoldDB" id="A0A840HXF0"/>
<reference evidence="1 2" key="1">
    <citation type="submission" date="2020-08" db="EMBL/GenBank/DDBJ databases">
        <title>Genomic Encyclopedia of Type Strains, Phase IV (KMG-IV): sequencing the most valuable type-strain genomes for metagenomic binning, comparative biology and taxonomic classification.</title>
        <authorList>
            <person name="Goeker M."/>
        </authorList>
    </citation>
    <scope>NUCLEOTIDE SEQUENCE [LARGE SCALE GENOMIC DNA]</scope>
    <source>
        <strain evidence="1 2">DSM 102850</strain>
    </source>
</reference>
<organism evidence="1 2">
    <name type="scientific">Parvularcula dongshanensis</name>
    <dbReference type="NCBI Taxonomy" id="1173995"/>
    <lineage>
        <taxon>Bacteria</taxon>
        <taxon>Pseudomonadati</taxon>
        <taxon>Pseudomonadota</taxon>
        <taxon>Alphaproteobacteria</taxon>
        <taxon>Parvularculales</taxon>
        <taxon>Parvularculaceae</taxon>
        <taxon>Parvularcula</taxon>
    </lineage>
</organism>
<sequence length="562" mass="62788">MKQYFSSLRERDELDAVLPEILSGIGLEVFSRPSRGTQQRGVDIAAVGPDPTDGVRKVFLFSVKSGDLTRHEWNNAGAQSLRPSLDEIIDAYIPSRLSPEYASLPIVICPTFGGDTREDIRDVLKGYIDQNTNDRISFQEWNGDRLTTHLLTGLFREELLPEQARTAFRKAVAMVDEPDIAYHHFARMIHDLMPDADADGTAKLSFLRQSAIATWILFVWAREAENLRGAMRAAELAVLSGWHVARNDLEGKAKTPTQMRSALEQLIHLDAAVRSAFIEGPVAEYAKIPDGLATAVPSASSVDVNLALFDLVGRLGLQILYLAFQYRKAPEDEQEYLQERATKIKNLLVAAVTNNDVLLCPVRDDQSIDLTIAMLALQSLNDTASITAWVSGLIERTTFAFMSSAHYPRPTQDYRELVRQSDKDKAKSTNANTLIPTLTLWAIRSDADDALKDLMTFSSKHYTHSTAQLWVPGPDSEENLYINSSQHGYALTMKGDDSDLMKRVVSREVRENQHFATLSAQAFGIWYVIVLACWHHRLPVPPQLWFPDHGENDAAESAVHSN</sequence>
<dbReference type="EMBL" id="JACHOB010000001">
    <property type="protein sequence ID" value="MBB4657506.1"/>
    <property type="molecule type" value="Genomic_DNA"/>
</dbReference>
<keyword evidence="2" id="KW-1185">Reference proteome</keyword>
<protein>
    <recommendedName>
        <fullName evidence="3">Chemotaxis protein</fullName>
    </recommendedName>
</protein>
<proteinExistence type="predicted"/>
<dbReference type="Proteomes" id="UP000563524">
    <property type="component" value="Unassembled WGS sequence"/>
</dbReference>
<name>A0A840HXF0_9PROT</name>
<gene>
    <name evidence="1" type="ORF">GGQ59_000006</name>
</gene>